<name>A0A6C0PAZ8_9BACL</name>
<keyword evidence="1" id="KW-0238">DNA-binding</keyword>
<dbReference type="PROSITE" id="PS50943">
    <property type="entry name" value="HTH_CROC1"/>
    <property type="match status" value="1"/>
</dbReference>
<geneLocation type="plasmid" evidence="3 4">
    <name>unnamed1</name>
</geneLocation>
<evidence type="ECO:0000256" key="1">
    <source>
        <dbReference type="ARBA" id="ARBA00023125"/>
    </source>
</evidence>
<dbReference type="CDD" id="cd00093">
    <property type="entry name" value="HTH_XRE"/>
    <property type="match status" value="1"/>
</dbReference>
<protein>
    <submittedName>
        <fullName evidence="3">Helix-turn-helix transcriptional regulator</fullName>
    </submittedName>
</protein>
<dbReference type="PANTHER" id="PTHR46558:SF11">
    <property type="entry name" value="HTH-TYPE TRANSCRIPTIONAL REGULATOR XRE"/>
    <property type="match status" value="1"/>
</dbReference>
<evidence type="ECO:0000313" key="4">
    <source>
        <dbReference type="Proteomes" id="UP000479114"/>
    </source>
</evidence>
<dbReference type="SMART" id="SM00530">
    <property type="entry name" value="HTH_XRE"/>
    <property type="match status" value="1"/>
</dbReference>
<dbReference type="KEGG" id="prz:GZH47_31900"/>
<dbReference type="GO" id="GO:0003677">
    <property type="term" value="F:DNA binding"/>
    <property type="evidence" value="ECO:0007669"/>
    <property type="project" value="UniProtKB-KW"/>
</dbReference>
<organism evidence="3 4">
    <name type="scientific">Paenibacillus rhizovicinus</name>
    <dbReference type="NCBI Taxonomy" id="2704463"/>
    <lineage>
        <taxon>Bacteria</taxon>
        <taxon>Bacillati</taxon>
        <taxon>Bacillota</taxon>
        <taxon>Bacilli</taxon>
        <taxon>Bacillales</taxon>
        <taxon>Paenibacillaceae</taxon>
        <taxon>Paenibacillus</taxon>
    </lineage>
</organism>
<gene>
    <name evidence="3" type="ORF">GZH47_31900</name>
</gene>
<feature type="domain" description="HTH cro/C1-type" evidence="2">
    <location>
        <begin position="1"/>
        <end position="52"/>
    </location>
</feature>
<keyword evidence="4" id="KW-1185">Reference proteome</keyword>
<dbReference type="Proteomes" id="UP000479114">
    <property type="component" value="Plasmid unnamed1"/>
</dbReference>
<evidence type="ECO:0000259" key="2">
    <source>
        <dbReference type="PROSITE" id="PS50943"/>
    </source>
</evidence>
<sequence length="104" mass="12388">MRKLHEKTQIEFADQIGVSQGTLSEIEQNKYNPSVEVILRIHDKYETDIEWLLTGRARADLDHKKEFSITGYEFDILQQLRKLSQLDREEVEEIIMLKLKWKAK</sequence>
<dbReference type="Pfam" id="PF01381">
    <property type="entry name" value="HTH_3"/>
    <property type="match status" value="1"/>
</dbReference>
<dbReference type="AlphaFoldDB" id="A0A6C0PAZ8"/>
<dbReference type="Gene3D" id="1.10.260.40">
    <property type="entry name" value="lambda repressor-like DNA-binding domains"/>
    <property type="match status" value="1"/>
</dbReference>
<evidence type="ECO:0000313" key="3">
    <source>
        <dbReference type="EMBL" id="QHW35616.1"/>
    </source>
</evidence>
<dbReference type="PANTHER" id="PTHR46558">
    <property type="entry name" value="TRACRIPTIONAL REGULATORY PROTEIN-RELATED-RELATED"/>
    <property type="match status" value="1"/>
</dbReference>
<dbReference type="EMBL" id="CP048287">
    <property type="protein sequence ID" value="QHW35616.1"/>
    <property type="molecule type" value="Genomic_DNA"/>
</dbReference>
<dbReference type="SUPFAM" id="SSF47413">
    <property type="entry name" value="lambda repressor-like DNA-binding domains"/>
    <property type="match status" value="1"/>
</dbReference>
<dbReference type="InterPro" id="IPR010982">
    <property type="entry name" value="Lambda_DNA-bd_dom_sf"/>
</dbReference>
<proteinExistence type="predicted"/>
<keyword evidence="3" id="KW-0614">Plasmid</keyword>
<dbReference type="InterPro" id="IPR001387">
    <property type="entry name" value="Cro/C1-type_HTH"/>
</dbReference>
<reference evidence="3 4" key="1">
    <citation type="submission" date="2020-02" db="EMBL/GenBank/DDBJ databases">
        <title>Paenibacillus sp. nov., isolated from rhizosphere soil of tomato.</title>
        <authorList>
            <person name="Weon H.-Y."/>
            <person name="Lee S.A."/>
        </authorList>
    </citation>
    <scope>NUCLEOTIDE SEQUENCE [LARGE SCALE GENOMIC DNA]</scope>
    <source>
        <strain evidence="3 4">14171R-81</strain>
        <plasmid evidence="3 4">unnamed1</plasmid>
    </source>
</reference>
<accession>A0A6C0PAZ8</accession>